<dbReference type="InterPro" id="IPR012338">
    <property type="entry name" value="Beta-lactam/transpept-like"/>
</dbReference>
<feature type="domain" description="Peptidase S12 Pab87-related C-terminal" evidence="2">
    <location>
        <begin position="420"/>
        <end position="517"/>
    </location>
</feature>
<dbReference type="InterPro" id="IPR001466">
    <property type="entry name" value="Beta-lactam-related"/>
</dbReference>
<protein>
    <submittedName>
        <fullName evidence="3">Beta-lactamase</fullName>
    </submittedName>
</protein>
<name>A0A444VKB0_9FLAO</name>
<comment type="caution">
    <text evidence="3">The sequence shown here is derived from an EMBL/GenBank/DDBJ whole genome shotgun (WGS) entry which is preliminary data.</text>
</comment>
<dbReference type="RefSeq" id="WP_129654269.1">
    <property type="nucleotide sequence ID" value="NZ_ML142910.1"/>
</dbReference>
<gene>
    <name evidence="3" type="ORF">DN53_13470</name>
</gene>
<dbReference type="Pfam" id="PF00144">
    <property type="entry name" value="Beta-lactamase"/>
    <property type="match status" value="1"/>
</dbReference>
<evidence type="ECO:0000313" key="3">
    <source>
        <dbReference type="EMBL" id="RYC51213.1"/>
    </source>
</evidence>
<evidence type="ECO:0000313" key="4">
    <source>
        <dbReference type="Proteomes" id="UP000290261"/>
    </source>
</evidence>
<dbReference type="Gene3D" id="3.40.710.10">
    <property type="entry name" value="DD-peptidase/beta-lactamase superfamily"/>
    <property type="match status" value="1"/>
</dbReference>
<dbReference type="Gene3D" id="2.40.128.600">
    <property type="match status" value="1"/>
</dbReference>
<dbReference type="PANTHER" id="PTHR46825:SF15">
    <property type="entry name" value="BETA-LACTAMASE-RELATED DOMAIN-CONTAINING PROTEIN"/>
    <property type="match status" value="1"/>
</dbReference>
<proteinExistence type="predicted"/>
<dbReference type="InterPro" id="IPR050491">
    <property type="entry name" value="AmpC-like"/>
</dbReference>
<dbReference type="SUPFAM" id="SSF56601">
    <property type="entry name" value="beta-lactamase/transpeptidase-like"/>
    <property type="match status" value="1"/>
</dbReference>
<dbReference type="PANTHER" id="PTHR46825">
    <property type="entry name" value="D-ALANYL-D-ALANINE-CARBOXYPEPTIDASE/ENDOPEPTIDASE AMPH"/>
    <property type="match status" value="1"/>
</dbReference>
<dbReference type="AlphaFoldDB" id="A0A444VKB0"/>
<organism evidence="3 4">
    <name type="scientific">Flagellimonas olearia</name>
    <dbReference type="NCBI Taxonomy" id="552546"/>
    <lineage>
        <taxon>Bacteria</taxon>
        <taxon>Pseudomonadati</taxon>
        <taxon>Bacteroidota</taxon>
        <taxon>Flavobacteriia</taxon>
        <taxon>Flavobacteriales</taxon>
        <taxon>Flavobacteriaceae</taxon>
        <taxon>Flagellimonas</taxon>
    </lineage>
</organism>
<accession>A0A444VKB0</accession>
<feature type="domain" description="Beta-lactamase-related" evidence="1">
    <location>
        <begin position="29"/>
        <end position="367"/>
    </location>
</feature>
<sequence>MKNKITLPLFLLWAISAVFGQGFTSPQIDSLVNRSMEMMSQVGLAVAVIENGKVIHSKGYGKLSVDSKEKVDEHSLFQIASNTKAFTAAALAILVDQGKLKWDDRVVQHIPEFTMYNAYVRENFTIVDLLTHRSGLGLGAGDLMFFPPGADYKIQDVLNSFQYFKPTSDFRTKYDYDNLLYIVAGEVIARVSGQSYDEFIEGNILGPLGMDRTAVRYKRLKSTQNVASAHSTENGNVRKVERYVKGEGPLVASGGIYSSVHDMSKWIMAQLQQGKYGEALDKQIFSPERQAEMWRPYTFISFQPRPEPDNRYHFGAYGLGWRISNRYDHTIISHTGGLPGMLSSVVMVPELNSAVVVLTNGAPGGNSYHTISSAIRDEWIRKDRWDYLASAKQQLESGQAEADATLDTVWESATVSDVKKLGASSFLGTYEDKWFGKVSIENHGGKLWFRSLHSPQLNGEMFHYEDNTFAVKMAYTDMQCDAFAIFEMDASGTPIGIQMKGISPNMDFSFDYQDLDLVRIKE</sequence>
<keyword evidence="4" id="KW-1185">Reference proteome</keyword>
<dbReference type="EMBL" id="JJMP01000006">
    <property type="protein sequence ID" value="RYC51213.1"/>
    <property type="molecule type" value="Genomic_DNA"/>
</dbReference>
<dbReference type="Pfam" id="PF11954">
    <property type="entry name" value="DUF3471"/>
    <property type="match status" value="1"/>
</dbReference>
<reference evidence="3 4" key="1">
    <citation type="submission" date="2014-04" db="EMBL/GenBank/DDBJ databases">
        <title>Whole genome of Muricauda olearia.</title>
        <authorList>
            <person name="Zhang X.-H."/>
            <person name="Tang K."/>
        </authorList>
    </citation>
    <scope>NUCLEOTIDE SEQUENCE [LARGE SCALE GENOMIC DNA]</scope>
    <source>
        <strain evidence="3 4">Th120</strain>
    </source>
</reference>
<dbReference type="Proteomes" id="UP000290261">
    <property type="component" value="Unassembled WGS sequence"/>
</dbReference>
<evidence type="ECO:0000259" key="2">
    <source>
        <dbReference type="Pfam" id="PF11954"/>
    </source>
</evidence>
<evidence type="ECO:0000259" key="1">
    <source>
        <dbReference type="Pfam" id="PF00144"/>
    </source>
</evidence>
<dbReference type="InterPro" id="IPR021860">
    <property type="entry name" value="Peptidase_S12_Pab87-rel_C"/>
</dbReference>